<feature type="coiled-coil region" evidence="8">
    <location>
        <begin position="727"/>
        <end position="754"/>
    </location>
</feature>
<name>F0W092_9STRA</name>
<dbReference type="InterPro" id="IPR002110">
    <property type="entry name" value="Ankyrin_rpt"/>
</dbReference>
<feature type="region of interest" description="Disordered" evidence="9">
    <location>
        <begin position="682"/>
        <end position="704"/>
    </location>
</feature>
<dbReference type="PROSITE" id="PS51456">
    <property type="entry name" value="MYOSIN_MOTOR"/>
    <property type="match status" value="1"/>
</dbReference>
<dbReference type="InterPro" id="IPR001609">
    <property type="entry name" value="Myosin_head_motor_dom-like"/>
</dbReference>
<dbReference type="Gene3D" id="1.10.10.820">
    <property type="match status" value="1"/>
</dbReference>
<evidence type="ECO:0000256" key="4">
    <source>
        <dbReference type="ARBA" id="ARBA00023175"/>
    </source>
</evidence>
<sequence>MRSSNQPASNGMEREERALFANPILEAFGNACTLRNENSSRFGKFMRLMFQNDHRNRWRWKDSIIETYLLEKVRVVHQMAEERNFHIFYELMDGMSCDMRQELQLNGYGTSDFEYINQRQSSCRKDGVDDADEFHRVESSMEAIGMGKSDQLWIWKVLACILHLGNIDFQDFDENEMSPSCNAHTGCIVLSSKKRHLQAASSLLSIQVEELLMLLTARSLSAGGEVYHVFNTIKRCTDARNCMARALYGLVFEHLIAKVNVFQGSHTLHSNDSTFIGVLDIFGFEVFESNHFEQFCINYANEKLQYIFLSDVLVQEQQVHVEEGVAWSNVAIHDNSKCISLIEDRPNGIFSILDEECLIPKGNDASLARKMGSRHGRNAHFEVSRKDEADTAFIIKHYAGNVRYQADGFCEKNKDSADERLLDALSGSGNCHIAAVVSENAARKTSETSRSSGIRHRTSFIGSSGIGSKFRQQLKSLLETVNDTTRHFIRCIKPNCTNEKDLFDECKVSSQLRHGGILQAASVSRQSYPVRLLHDEFLRHYWMLRRRDFASSVVGMSIKLQVERYSKSMLQLFIEESSESISNRSDRLLEVGRTRIFMSQLLYDYLEKARDSISQKSAVCIQCYWRRYSIQKAYKSKYSVVLKLQRWCKLQTIRIRKRKTSYAIKNHPTEYADKTVLQRFQSTSSTDNETHSMTSTQGTFNHDQYRNSTFSTTFWSEPEDDSTSQLLHDYQTQLKEWQDRALAAEMELDRLGQSKIPFPSIPIFNQEACVSDTYKSLQTAIITNEIDKLNTLLTSSVIAQVLTQSNADSGCTLLHLAVQYGRKNVFGLFFGPNLLLHLDINATDFNGNTALHYACRLSDLSIASYMTELLLSFDADANLSNNLGQSALHIALMCRGRKASVRAFFLAQILLRYRPIVNQRDCRMRTALHYAAENGMKSELMCYVP</sequence>
<dbReference type="InterPro" id="IPR027417">
    <property type="entry name" value="P-loop_NTPase"/>
</dbReference>
<dbReference type="Gene3D" id="1.20.58.530">
    <property type="match status" value="1"/>
</dbReference>
<protein>
    <submittedName>
        <fullName evidence="11">Myosinlike protein putative</fullName>
    </submittedName>
</protein>
<evidence type="ECO:0000256" key="1">
    <source>
        <dbReference type="ARBA" id="ARBA00022741"/>
    </source>
</evidence>
<reference evidence="11" key="1">
    <citation type="journal article" date="2011" name="PLoS Biol.">
        <title>Gene gain and loss during evolution of obligate parasitism in the white rust pathogen of Arabidopsis thaliana.</title>
        <authorList>
            <person name="Kemen E."/>
            <person name="Gardiner A."/>
            <person name="Schultz-Larsen T."/>
            <person name="Kemen A.C."/>
            <person name="Balmuth A.L."/>
            <person name="Robert-Seilaniantz A."/>
            <person name="Bailey K."/>
            <person name="Holub E."/>
            <person name="Studholme D.J."/>
            <person name="Maclean D."/>
            <person name="Jones J.D."/>
        </authorList>
    </citation>
    <scope>NUCLEOTIDE SEQUENCE</scope>
</reference>
<gene>
    <name evidence="11" type="primary">AlNc14C4G534</name>
    <name evidence="11" type="ORF">ALNC14_006060</name>
</gene>
<keyword evidence="6" id="KW-0040">ANK repeat</keyword>
<dbReference type="GO" id="GO:0051015">
    <property type="term" value="F:actin filament binding"/>
    <property type="evidence" value="ECO:0007669"/>
    <property type="project" value="TreeGrafter"/>
</dbReference>
<dbReference type="EMBL" id="FR824049">
    <property type="protein sequence ID" value="CCA14463.1"/>
    <property type="molecule type" value="Genomic_DNA"/>
</dbReference>
<keyword evidence="1" id="KW-0547">Nucleotide-binding</keyword>
<comment type="similarity">
    <text evidence="7">Belongs to the TRAFAC class myosin-kinesin ATPase superfamily. Myosin family.</text>
</comment>
<evidence type="ECO:0000259" key="10">
    <source>
        <dbReference type="PROSITE" id="PS51456"/>
    </source>
</evidence>
<dbReference type="FunFam" id="1.10.10.820:FF:000001">
    <property type="entry name" value="Myosin heavy chain"/>
    <property type="match status" value="1"/>
</dbReference>
<feature type="domain" description="Myosin motor" evidence="10">
    <location>
        <begin position="1"/>
        <end position="611"/>
    </location>
</feature>
<feature type="repeat" description="ANK" evidence="6">
    <location>
        <begin position="846"/>
        <end position="882"/>
    </location>
</feature>
<keyword evidence="3 7" id="KW-0518">Myosin</keyword>
<evidence type="ECO:0000313" key="11">
    <source>
        <dbReference type="EMBL" id="CCA14463.1"/>
    </source>
</evidence>
<dbReference type="GO" id="GO:0005524">
    <property type="term" value="F:ATP binding"/>
    <property type="evidence" value="ECO:0007669"/>
    <property type="project" value="UniProtKB-KW"/>
</dbReference>
<dbReference type="SMART" id="SM00248">
    <property type="entry name" value="ANK"/>
    <property type="match status" value="3"/>
</dbReference>
<comment type="caution">
    <text evidence="7">Lacks conserved residue(s) required for the propagation of feature annotation.</text>
</comment>
<evidence type="ECO:0000256" key="9">
    <source>
        <dbReference type="SAM" id="MobiDB-lite"/>
    </source>
</evidence>
<dbReference type="GO" id="GO:0007015">
    <property type="term" value="P:actin filament organization"/>
    <property type="evidence" value="ECO:0007669"/>
    <property type="project" value="TreeGrafter"/>
</dbReference>
<dbReference type="InterPro" id="IPR036770">
    <property type="entry name" value="Ankyrin_rpt-contain_sf"/>
</dbReference>
<dbReference type="Pfam" id="PF00063">
    <property type="entry name" value="Myosin_head"/>
    <property type="match status" value="1"/>
</dbReference>
<dbReference type="PROSITE" id="PS50088">
    <property type="entry name" value="ANK_REPEAT"/>
    <property type="match status" value="1"/>
</dbReference>
<evidence type="ECO:0000256" key="2">
    <source>
        <dbReference type="ARBA" id="ARBA00022840"/>
    </source>
</evidence>
<dbReference type="GO" id="GO:0000146">
    <property type="term" value="F:microfilament motor activity"/>
    <property type="evidence" value="ECO:0007669"/>
    <property type="project" value="TreeGrafter"/>
</dbReference>
<organism evidence="11">
    <name type="scientific">Albugo laibachii Nc14</name>
    <dbReference type="NCBI Taxonomy" id="890382"/>
    <lineage>
        <taxon>Eukaryota</taxon>
        <taxon>Sar</taxon>
        <taxon>Stramenopiles</taxon>
        <taxon>Oomycota</taxon>
        <taxon>Peronosporomycetes</taxon>
        <taxon>Albuginales</taxon>
        <taxon>Albuginaceae</taxon>
        <taxon>Albugo</taxon>
    </lineage>
</organism>
<dbReference type="PRINTS" id="PR00193">
    <property type="entry name" value="MYOSINHEAVY"/>
</dbReference>
<dbReference type="CDD" id="cd00124">
    <property type="entry name" value="MYSc"/>
    <property type="match status" value="1"/>
</dbReference>
<dbReference type="AlphaFoldDB" id="F0W092"/>
<dbReference type="GO" id="GO:0016020">
    <property type="term" value="C:membrane"/>
    <property type="evidence" value="ECO:0007669"/>
    <property type="project" value="TreeGrafter"/>
</dbReference>
<dbReference type="Gene3D" id="1.20.120.720">
    <property type="entry name" value="Myosin VI head, motor domain, U50 subdomain"/>
    <property type="match status" value="1"/>
</dbReference>
<dbReference type="Gene3D" id="1.25.40.20">
    <property type="entry name" value="Ankyrin repeat-containing domain"/>
    <property type="match status" value="1"/>
</dbReference>
<evidence type="ECO:0000256" key="3">
    <source>
        <dbReference type="ARBA" id="ARBA00023123"/>
    </source>
</evidence>
<dbReference type="Pfam" id="PF12796">
    <property type="entry name" value="Ank_2"/>
    <property type="match status" value="1"/>
</dbReference>
<dbReference type="SMART" id="SM00242">
    <property type="entry name" value="MYSc"/>
    <property type="match status" value="1"/>
</dbReference>
<dbReference type="SUPFAM" id="SSF52540">
    <property type="entry name" value="P-loop containing nucleoside triphosphate hydrolases"/>
    <property type="match status" value="1"/>
</dbReference>
<evidence type="ECO:0000256" key="5">
    <source>
        <dbReference type="ARBA" id="ARBA00023203"/>
    </source>
</evidence>
<dbReference type="GO" id="GO:0005737">
    <property type="term" value="C:cytoplasm"/>
    <property type="evidence" value="ECO:0007669"/>
    <property type="project" value="TreeGrafter"/>
</dbReference>
<keyword evidence="8" id="KW-0175">Coiled coil</keyword>
<accession>F0W092</accession>
<dbReference type="PANTHER" id="PTHR13140">
    <property type="entry name" value="MYOSIN"/>
    <property type="match status" value="1"/>
</dbReference>
<dbReference type="SMR" id="F0W092"/>
<evidence type="ECO:0000256" key="8">
    <source>
        <dbReference type="SAM" id="Coils"/>
    </source>
</evidence>
<dbReference type="Gene3D" id="3.40.850.10">
    <property type="entry name" value="Kinesin motor domain"/>
    <property type="match status" value="1"/>
</dbReference>
<dbReference type="SUPFAM" id="SSF48403">
    <property type="entry name" value="Ankyrin repeat"/>
    <property type="match status" value="1"/>
</dbReference>
<feature type="region of interest" description="Actin-binding" evidence="7">
    <location>
        <begin position="474"/>
        <end position="496"/>
    </location>
</feature>
<keyword evidence="5 7" id="KW-0009">Actin-binding</keyword>
<dbReference type="HOGENOM" id="CLU_311106_0_0_1"/>
<dbReference type="Gene3D" id="1.20.5.4820">
    <property type="match status" value="1"/>
</dbReference>
<dbReference type="InterPro" id="IPR036961">
    <property type="entry name" value="Kinesin_motor_dom_sf"/>
</dbReference>
<dbReference type="GO" id="GO:0016459">
    <property type="term" value="C:myosin complex"/>
    <property type="evidence" value="ECO:0007669"/>
    <property type="project" value="UniProtKB-KW"/>
</dbReference>
<dbReference type="PANTHER" id="PTHR13140:SF845">
    <property type="entry name" value="MYOSIN-LIKE PROTEIN"/>
    <property type="match status" value="1"/>
</dbReference>
<keyword evidence="4" id="KW-0505">Motor protein</keyword>
<proteinExistence type="inferred from homology"/>
<evidence type="ECO:0000256" key="6">
    <source>
        <dbReference type="PROSITE-ProRule" id="PRU00023"/>
    </source>
</evidence>
<evidence type="ECO:0000256" key="7">
    <source>
        <dbReference type="PROSITE-ProRule" id="PRU00782"/>
    </source>
</evidence>
<dbReference type="PROSITE" id="PS50297">
    <property type="entry name" value="ANK_REP_REGION"/>
    <property type="match status" value="1"/>
</dbReference>
<reference evidence="11" key="2">
    <citation type="submission" date="2011-02" db="EMBL/GenBank/DDBJ databases">
        <authorList>
            <person name="MacLean D."/>
        </authorList>
    </citation>
    <scope>NUCLEOTIDE SEQUENCE</scope>
</reference>
<keyword evidence="2" id="KW-0067">ATP-binding</keyword>